<keyword evidence="3" id="KW-1185">Reference proteome</keyword>
<comment type="caution">
    <text evidence="2">The sequence shown here is derived from an EMBL/GenBank/DDBJ whole genome shotgun (WGS) entry which is preliminary data.</text>
</comment>
<evidence type="ECO:0000313" key="2">
    <source>
        <dbReference type="EMBL" id="GAY63353.1"/>
    </source>
</evidence>
<protein>
    <submittedName>
        <fullName evidence="2">Uncharacterized protein</fullName>
    </submittedName>
</protein>
<evidence type="ECO:0000313" key="3">
    <source>
        <dbReference type="Proteomes" id="UP000236630"/>
    </source>
</evidence>
<proteinExistence type="predicted"/>
<gene>
    <name evidence="2" type="ORF">CUMW_224830</name>
</gene>
<keyword evidence="1" id="KW-0812">Transmembrane</keyword>
<evidence type="ECO:0000256" key="1">
    <source>
        <dbReference type="SAM" id="Phobius"/>
    </source>
</evidence>
<dbReference type="EMBL" id="BDQV01000347">
    <property type="protein sequence ID" value="GAY63353.1"/>
    <property type="molecule type" value="Genomic_DNA"/>
</dbReference>
<accession>A0A2H5QFJ5</accession>
<name>A0A2H5QFJ5_CITUN</name>
<dbReference type="Proteomes" id="UP000236630">
    <property type="component" value="Unassembled WGS sequence"/>
</dbReference>
<organism evidence="2 3">
    <name type="scientific">Citrus unshiu</name>
    <name type="common">Satsuma mandarin</name>
    <name type="synonym">Citrus nobilis var. unshiu</name>
    <dbReference type="NCBI Taxonomy" id="55188"/>
    <lineage>
        <taxon>Eukaryota</taxon>
        <taxon>Viridiplantae</taxon>
        <taxon>Streptophyta</taxon>
        <taxon>Embryophyta</taxon>
        <taxon>Tracheophyta</taxon>
        <taxon>Spermatophyta</taxon>
        <taxon>Magnoliopsida</taxon>
        <taxon>eudicotyledons</taxon>
        <taxon>Gunneridae</taxon>
        <taxon>Pentapetalae</taxon>
        <taxon>rosids</taxon>
        <taxon>malvids</taxon>
        <taxon>Sapindales</taxon>
        <taxon>Rutaceae</taxon>
        <taxon>Aurantioideae</taxon>
        <taxon>Citrus</taxon>
    </lineage>
</organism>
<dbReference type="AlphaFoldDB" id="A0A2H5QFJ5"/>
<keyword evidence="1" id="KW-1133">Transmembrane helix</keyword>
<feature type="transmembrane region" description="Helical" evidence="1">
    <location>
        <begin position="15"/>
        <end position="34"/>
    </location>
</feature>
<sequence>MCSFQIRRLVSSLNLLYYVLAVAVSEVTCLYLFASELRTPTFARDLENHLKTLSKLDKLQDALAPTPYSQQRKTCLLDAGYAKANNIKNYNSKTNFALIQSAVKNDANDTISSWS</sequence>
<reference evidence="2 3" key="1">
    <citation type="journal article" date="2017" name="Front. Genet.">
        <title>Draft sequencing of the heterozygous diploid genome of Satsuma (Citrus unshiu Marc.) using a hybrid assembly approach.</title>
        <authorList>
            <person name="Shimizu T."/>
            <person name="Tanizawa Y."/>
            <person name="Mochizuki T."/>
            <person name="Nagasaki H."/>
            <person name="Yoshioka T."/>
            <person name="Toyoda A."/>
            <person name="Fujiyama A."/>
            <person name="Kaminuma E."/>
            <person name="Nakamura Y."/>
        </authorList>
    </citation>
    <scope>NUCLEOTIDE SEQUENCE [LARGE SCALE GENOMIC DNA]</scope>
    <source>
        <strain evidence="3">cv. Miyagawa wase</strain>
    </source>
</reference>
<keyword evidence="1" id="KW-0472">Membrane</keyword>